<feature type="region of interest" description="Disordered" evidence="1">
    <location>
        <begin position="1"/>
        <end position="36"/>
    </location>
</feature>
<dbReference type="Pfam" id="PF05678">
    <property type="entry name" value="VQ"/>
    <property type="match status" value="1"/>
</dbReference>
<evidence type="ECO:0000256" key="1">
    <source>
        <dbReference type="SAM" id="MobiDB-lite"/>
    </source>
</evidence>
<comment type="caution">
    <text evidence="3">The sequence shown here is derived from an EMBL/GenBank/DDBJ whole genome shotgun (WGS) entry which is preliminary data.</text>
</comment>
<feature type="region of interest" description="Disordered" evidence="1">
    <location>
        <begin position="343"/>
        <end position="382"/>
    </location>
</feature>
<feature type="compositionally biased region" description="Polar residues" evidence="1">
    <location>
        <begin position="138"/>
        <end position="149"/>
    </location>
</feature>
<dbReference type="InterPro" id="IPR039609">
    <property type="entry name" value="VQ_15/22"/>
</dbReference>
<dbReference type="PANTHER" id="PTHR33179">
    <property type="entry name" value="VQ MOTIF-CONTAINING PROTEIN"/>
    <property type="match status" value="1"/>
</dbReference>
<keyword evidence="4" id="KW-1185">Reference proteome</keyword>
<evidence type="ECO:0000259" key="2">
    <source>
        <dbReference type="Pfam" id="PF05678"/>
    </source>
</evidence>
<accession>A0AAE0B6B7</accession>
<reference evidence="3" key="1">
    <citation type="journal article" date="2023" name="Plant J.">
        <title>Genome sequences and population genomics provide insights into the demographic history, inbreeding, and mutation load of two 'living fossil' tree species of Dipteronia.</title>
        <authorList>
            <person name="Feng Y."/>
            <person name="Comes H.P."/>
            <person name="Chen J."/>
            <person name="Zhu S."/>
            <person name="Lu R."/>
            <person name="Zhang X."/>
            <person name="Li P."/>
            <person name="Qiu J."/>
            <person name="Olsen K.M."/>
            <person name="Qiu Y."/>
        </authorList>
    </citation>
    <scope>NUCLEOTIDE SEQUENCE</scope>
    <source>
        <strain evidence="3">NBL</strain>
    </source>
</reference>
<proteinExistence type="predicted"/>
<name>A0AAE0B6B7_9ROSI</name>
<feature type="compositionally biased region" description="Low complexity" evidence="1">
    <location>
        <begin position="344"/>
        <end position="354"/>
    </location>
</feature>
<dbReference type="AlphaFoldDB" id="A0AAE0B6B7"/>
<feature type="compositionally biased region" description="Polar residues" evidence="1">
    <location>
        <begin position="99"/>
        <end position="120"/>
    </location>
</feature>
<sequence length="421" mass="45064">MDSGNSGSMQSSSGGDEEYDSRAPESAFLNPSSNFGSLSNHNPASFLSHQPPTNFFDPSSNYLQAFSQSHHPNSNSSSLLNLELVGPGSHLRSSESDKGNQQGSSSQGLNNHAPFASSSSMQAHRLVHENNGGRYNLAQPSNQSNNAVKNSKKRTRASRRAPTTVLTTDTSNFRAMVQEFTGIPAQPFSGSPYSRRLDLFGSGSAIKSGQMELPIGPLYPLRPTTHKFQPISISASTSNNNNTTTSSSFNSSVPCNNNNYHLVSDHLGLMTKDPHHHQNMLNNMQQQNPVLSFLQQPPLNPSSQLNVAAHAGNFGAKSHQASGFGLPTLEELAMGGGGGGGGVNTSLGGLSSTGHHQDVQMMRPFDGNYNNNNNNSSQRVTSSCKLNYTTSSSDFHHHDKSLENVSSRAEGTVDSWICPSD</sequence>
<dbReference type="PANTHER" id="PTHR33179:SF58">
    <property type="entry name" value="OS08G0409500 PROTEIN"/>
    <property type="match status" value="1"/>
</dbReference>
<feature type="region of interest" description="Disordered" evidence="1">
    <location>
        <begin position="87"/>
        <end position="120"/>
    </location>
</feature>
<feature type="compositionally biased region" description="Basic residues" evidence="1">
    <location>
        <begin position="150"/>
        <end position="159"/>
    </location>
</feature>
<feature type="domain" description="VQ" evidence="2">
    <location>
        <begin position="160"/>
        <end position="187"/>
    </location>
</feature>
<dbReference type="InterPro" id="IPR008889">
    <property type="entry name" value="VQ"/>
</dbReference>
<gene>
    <name evidence="3" type="ORF">Dsin_002742</name>
</gene>
<dbReference type="EMBL" id="JANJYJ010000001">
    <property type="protein sequence ID" value="KAK3230861.1"/>
    <property type="molecule type" value="Genomic_DNA"/>
</dbReference>
<protein>
    <recommendedName>
        <fullName evidence="2">VQ domain-containing protein</fullName>
    </recommendedName>
</protein>
<evidence type="ECO:0000313" key="4">
    <source>
        <dbReference type="Proteomes" id="UP001281410"/>
    </source>
</evidence>
<feature type="region of interest" description="Disordered" evidence="1">
    <location>
        <begin position="232"/>
        <end position="251"/>
    </location>
</feature>
<evidence type="ECO:0000313" key="3">
    <source>
        <dbReference type="EMBL" id="KAK3230861.1"/>
    </source>
</evidence>
<organism evidence="3 4">
    <name type="scientific">Dipteronia sinensis</name>
    <dbReference type="NCBI Taxonomy" id="43782"/>
    <lineage>
        <taxon>Eukaryota</taxon>
        <taxon>Viridiplantae</taxon>
        <taxon>Streptophyta</taxon>
        <taxon>Embryophyta</taxon>
        <taxon>Tracheophyta</taxon>
        <taxon>Spermatophyta</taxon>
        <taxon>Magnoliopsida</taxon>
        <taxon>eudicotyledons</taxon>
        <taxon>Gunneridae</taxon>
        <taxon>Pentapetalae</taxon>
        <taxon>rosids</taxon>
        <taxon>malvids</taxon>
        <taxon>Sapindales</taxon>
        <taxon>Sapindaceae</taxon>
        <taxon>Hippocastanoideae</taxon>
        <taxon>Acereae</taxon>
        <taxon>Dipteronia</taxon>
    </lineage>
</organism>
<feature type="compositionally biased region" description="Low complexity" evidence="1">
    <location>
        <begin position="1"/>
        <end position="14"/>
    </location>
</feature>
<dbReference type="Proteomes" id="UP001281410">
    <property type="component" value="Unassembled WGS sequence"/>
</dbReference>
<feature type="region of interest" description="Disordered" evidence="1">
    <location>
        <begin position="132"/>
        <end position="164"/>
    </location>
</feature>